<reference evidence="1" key="1">
    <citation type="submission" date="2020-03" db="EMBL/GenBank/DDBJ databases">
        <title>The deep terrestrial virosphere.</title>
        <authorList>
            <person name="Holmfeldt K."/>
            <person name="Nilsson E."/>
            <person name="Simone D."/>
            <person name="Lopez-Fernandez M."/>
            <person name="Wu X."/>
            <person name="de Brujin I."/>
            <person name="Lundin D."/>
            <person name="Andersson A."/>
            <person name="Bertilsson S."/>
            <person name="Dopson M."/>
        </authorList>
    </citation>
    <scope>NUCLEOTIDE SEQUENCE</scope>
    <source>
        <strain evidence="1">MM171B02177</strain>
    </source>
</reference>
<gene>
    <name evidence="1" type="ORF">MM171B02177_0004</name>
</gene>
<proteinExistence type="predicted"/>
<dbReference type="AlphaFoldDB" id="A0A6M3M2J2"/>
<accession>A0A6M3M2J2</accession>
<sequence length="73" mass="8577">MIKPEKVTLEINMFVDKRKLTDVEKRNNVMLVLNRNKVMEYGFEPGSKINVVFESGKITLLKDIETYIMKDKL</sequence>
<evidence type="ECO:0000313" key="1">
    <source>
        <dbReference type="EMBL" id="QJB01668.1"/>
    </source>
</evidence>
<organism evidence="1">
    <name type="scientific">viral metagenome</name>
    <dbReference type="NCBI Taxonomy" id="1070528"/>
    <lineage>
        <taxon>unclassified sequences</taxon>
        <taxon>metagenomes</taxon>
        <taxon>organismal metagenomes</taxon>
    </lineage>
</organism>
<name>A0A6M3M2J2_9ZZZZ</name>
<dbReference type="EMBL" id="MT143723">
    <property type="protein sequence ID" value="QJB01668.1"/>
    <property type="molecule type" value="Genomic_DNA"/>
</dbReference>
<protein>
    <submittedName>
        <fullName evidence="1">Uncharacterized protein</fullName>
    </submittedName>
</protein>